<dbReference type="InterPro" id="IPR002864">
    <property type="entry name" value="Acyl-ACP_thioesterase_NHD"/>
</dbReference>
<organism evidence="8 9">
    <name type="scientific">Penstemon smallii</name>
    <dbReference type="NCBI Taxonomy" id="265156"/>
    <lineage>
        <taxon>Eukaryota</taxon>
        <taxon>Viridiplantae</taxon>
        <taxon>Streptophyta</taxon>
        <taxon>Embryophyta</taxon>
        <taxon>Tracheophyta</taxon>
        <taxon>Spermatophyta</taxon>
        <taxon>Magnoliopsida</taxon>
        <taxon>eudicotyledons</taxon>
        <taxon>Gunneridae</taxon>
        <taxon>Pentapetalae</taxon>
        <taxon>asterids</taxon>
        <taxon>lamiids</taxon>
        <taxon>Lamiales</taxon>
        <taxon>Plantaginaceae</taxon>
        <taxon>Cheloneae</taxon>
        <taxon>Penstemon</taxon>
    </lineage>
</organism>
<feature type="domain" description="Acyl-ACP thioesterase N-terminal hotdog" evidence="7">
    <location>
        <begin position="121"/>
        <end position="228"/>
    </location>
</feature>
<sequence length="268" mass="29775">MPALLPIASQVSETSGGKIGGSVRARIDSRANSKSTYSGLKVKASAQEPPKGNGSKIGGRIVQDGLVFRQNFSIRSYEIRADRTASMETVMNHFQVLHDGMLDLCVNYFSNYCELINLLNTQETALNHIKGLGLFCDGFGSTPEMCKKNLIWVVTKMQVVVDRYPTWGDVVQVDTWMAASGKNGLRRDWLVRDSNTGEILIRASSLCVMINKKTRRLSKIPDEVREEIECHFVDSPPVVDDDSRKLPKLDDNIADHIRTGLTVSSRPC</sequence>
<protein>
    <recommendedName>
        <fullName evidence="6">Acyl-[acyl-carrier-protein] hydrolase</fullName>
        <ecNumber evidence="6">3.1.2.-</ecNumber>
    </recommendedName>
</protein>
<dbReference type="PANTHER" id="PTHR31727:SF2">
    <property type="entry name" value="PALMITOYL-ACYL CARRIER PROTEIN THIOESTERASE, CHLOROPLASTIC"/>
    <property type="match status" value="1"/>
</dbReference>
<evidence type="ECO:0000256" key="6">
    <source>
        <dbReference type="RuleBase" id="RU363096"/>
    </source>
</evidence>
<keyword evidence="6" id="KW-0378">Hydrolase</keyword>
<keyword evidence="4 6" id="KW-0934">Plastid</keyword>
<keyword evidence="6" id="KW-0444">Lipid biosynthesis</keyword>
<keyword evidence="6" id="KW-0275">Fatty acid biosynthesis</keyword>
<evidence type="ECO:0000256" key="2">
    <source>
        <dbReference type="ARBA" id="ARBA00006500"/>
    </source>
</evidence>
<dbReference type="InterPro" id="IPR029069">
    <property type="entry name" value="HotDog_dom_sf"/>
</dbReference>
<comment type="subcellular location">
    <subcellularLocation>
        <location evidence="1 6">Plastid</location>
        <location evidence="1 6">Chloroplast</location>
    </subcellularLocation>
</comment>
<evidence type="ECO:0000256" key="5">
    <source>
        <dbReference type="ARBA" id="ARBA00022946"/>
    </source>
</evidence>
<reference evidence="8 9" key="1">
    <citation type="submission" date="2024-12" db="EMBL/GenBank/DDBJ databases">
        <title>The unique morphological basis and parallel evolutionary history of personate flowers in Penstemon.</title>
        <authorList>
            <person name="Depatie T.H."/>
            <person name="Wessinger C.A."/>
        </authorList>
    </citation>
    <scope>NUCLEOTIDE SEQUENCE [LARGE SCALE GENOMIC DNA]</scope>
    <source>
        <strain evidence="8">WTNN_2</strain>
        <tissue evidence="8">Leaf</tissue>
    </source>
</reference>
<dbReference type="EC" id="3.1.2.-" evidence="6"/>
<keyword evidence="3 6" id="KW-0150">Chloroplast</keyword>
<comment type="caution">
    <text evidence="8">The sequence shown here is derived from an EMBL/GenBank/DDBJ whole genome shotgun (WGS) entry which is preliminary data.</text>
</comment>
<dbReference type="EMBL" id="JBJXBP010000006">
    <property type="protein sequence ID" value="KAL3825133.1"/>
    <property type="molecule type" value="Genomic_DNA"/>
</dbReference>
<keyword evidence="6" id="KW-0443">Lipid metabolism</keyword>
<evidence type="ECO:0000256" key="1">
    <source>
        <dbReference type="ARBA" id="ARBA00004229"/>
    </source>
</evidence>
<dbReference type="CDD" id="cd00586">
    <property type="entry name" value="4HBT"/>
    <property type="match status" value="1"/>
</dbReference>
<evidence type="ECO:0000256" key="3">
    <source>
        <dbReference type="ARBA" id="ARBA00022528"/>
    </source>
</evidence>
<dbReference type="Proteomes" id="UP001634393">
    <property type="component" value="Unassembled WGS sequence"/>
</dbReference>
<keyword evidence="9" id="KW-1185">Reference proteome</keyword>
<dbReference type="GO" id="GO:0009507">
    <property type="term" value="C:chloroplast"/>
    <property type="evidence" value="ECO:0007669"/>
    <property type="project" value="UniProtKB-SubCell"/>
</dbReference>
<evidence type="ECO:0000313" key="9">
    <source>
        <dbReference type="Proteomes" id="UP001634393"/>
    </source>
</evidence>
<accession>A0ABD3SLK2</accession>
<dbReference type="SUPFAM" id="SSF54637">
    <property type="entry name" value="Thioesterase/thiol ester dehydrase-isomerase"/>
    <property type="match status" value="1"/>
</dbReference>
<evidence type="ECO:0000313" key="8">
    <source>
        <dbReference type="EMBL" id="KAL3825133.1"/>
    </source>
</evidence>
<dbReference type="PANTHER" id="PTHR31727">
    <property type="entry name" value="OLEOYL-ACYL CARRIER PROTEIN THIOESTERASE 1, CHLOROPLASTIC"/>
    <property type="match status" value="1"/>
</dbReference>
<evidence type="ECO:0000259" key="7">
    <source>
        <dbReference type="Pfam" id="PF01643"/>
    </source>
</evidence>
<comment type="function">
    <text evidence="6">Plays an essential role in chain termination during de novo fatty acid synthesis.</text>
</comment>
<dbReference type="InterPro" id="IPR045023">
    <property type="entry name" value="FATA/B"/>
</dbReference>
<proteinExistence type="inferred from homology"/>
<keyword evidence="5" id="KW-0809">Transit peptide</keyword>
<gene>
    <name evidence="8" type="ORF">ACJIZ3_021162</name>
</gene>
<dbReference type="AlphaFoldDB" id="A0ABD3SLK2"/>
<dbReference type="GO" id="GO:0016787">
    <property type="term" value="F:hydrolase activity"/>
    <property type="evidence" value="ECO:0007669"/>
    <property type="project" value="UniProtKB-KW"/>
</dbReference>
<evidence type="ECO:0000256" key="4">
    <source>
        <dbReference type="ARBA" id="ARBA00022640"/>
    </source>
</evidence>
<keyword evidence="6" id="KW-0276">Fatty acid metabolism</keyword>
<dbReference type="Gene3D" id="3.10.129.10">
    <property type="entry name" value="Hotdog Thioesterase"/>
    <property type="match status" value="1"/>
</dbReference>
<dbReference type="Pfam" id="PF01643">
    <property type="entry name" value="Acyl-ACP_TE"/>
    <property type="match status" value="1"/>
</dbReference>
<name>A0ABD3SLK2_9LAMI</name>
<comment type="similarity">
    <text evidence="2 6">Belongs to the acyl-ACP thioesterase family.</text>
</comment>
<dbReference type="GO" id="GO:0006633">
    <property type="term" value="P:fatty acid biosynthetic process"/>
    <property type="evidence" value="ECO:0007669"/>
    <property type="project" value="UniProtKB-KW"/>
</dbReference>